<feature type="repeat" description="ARM" evidence="6">
    <location>
        <begin position="242"/>
        <end position="284"/>
    </location>
</feature>
<dbReference type="GO" id="GO:0006606">
    <property type="term" value="P:protein import into nucleus"/>
    <property type="evidence" value="ECO:0007669"/>
    <property type="project" value="InterPro"/>
</dbReference>
<dbReference type="AlphaFoldDB" id="A0A5E4MY51"/>
<keyword evidence="4 5" id="KW-0653">Protein transport</keyword>
<dbReference type="Gene3D" id="1.20.5.690">
    <property type="entry name" value="Importin-alpha, importin-beta-binding domain"/>
    <property type="match status" value="1"/>
</dbReference>
<protein>
    <recommendedName>
        <fullName evidence="5">Importin subunit alpha</fullName>
    </recommendedName>
</protein>
<evidence type="ECO:0000256" key="4">
    <source>
        <dbReference type="ARBA" id="ARBA00022927"/>
    </source>
</evidence>
<dbReference type="InterPro" id="IPR032413">
    <property type="entry name" value="Arm_3"/>
</dbReference>
<evidence type="ECO:0000256" key="6">
    <source>
        <dbReference type="PROSITE-ProRule" id="PRU00259"/>
    </source>
</evidence>
<proteinExistence type="inferred from homology"/>
<dbReference type="SMART" id="SM00185">
    <property type="entry name" value="ARM"/>
    <property type="match status" value="8"/>
</dbReference>
<sequence>MPAKKTILNSRSFDVFQDRNKYYEDLRRKRNDVTVQLRKTLRDEQVTKHRNIVLDNHDEEFEFNFDSEITLDNIKEGLMSDLLSKKLNCLRYARKMLSSRKCAPIDDFIKAGILPLVIDFLSSKYDDKTDFQYECAWILTNIASGSSENTISIVNAGVVPLLINLLKSPDLRVMEQAVWALGNISGDGPKLRDIVLSNRIVPILKSLLEKPIEVTAQQNIVWTISNLCRSKNPPPDFTQLLPCVPLLVDMLKHTDFQVVSNACWALSYLTDGSNEKIQVILEAGALNSILKYLDVDDTTILIPALRVVGNIVSGNDIQTKHALDHGVLKYLHRLLSHKRIPVVKDAAWLLSNVMAGNVEQIQCAIDHDLLPVLVNVLQRGDIKVQKEAAWAINNLFSGGTLMQKSYLLGLGVLEPYCGLLLSPDIRMVEIILEGLSQLLEKANIDGTLSKICILIEEISGLDHLEALQNHTSQKIYEIAYNIIEKYFQPEDTINFDLGIMPQDTGPGNLFI</sequence>
<evidence type="ECO:0000313" key="8">
    <source>
        <dbReference type="EMBL" id="VVC37270.1"/>
    </source>
</evidence>
<keyword evidence="9" id="KW-1185">Reference proteome</keyword>
<dbReference type="Pfam" id="PF01749">
    <property type="entry name" value="IBB"/>
    <property type="match status" value="1"/>
</dbReference>
<comment type="similarity">
    <text evidence="1 5">Belongs to the importin alpha family.</text>
</comment>
<dbReference type="InterPro" id="IPR024931">
    <property type="entry name" value="Importin_alpha"/>
</dbReference>
<evidence type="ECO:0000256" key="1">
    <source>
        <dbReference type="ARBA" id="ARBA00010394"/>
    </source>
</evidence>
<dbReference type="GO" id="GO:0005737">
    <property type="term" value="C:cytoplasm"/>
    <property type="evidence" value="ECO:0007669"/>
    <property type="project" value="InterPro"/>
</dbReference>
<dbReference type="SUPFAM" id="SSF48371">
    <property type="entry name" value="ARM repeat"/>
    <property type="match status" value="1"/>
</dbReference>
<dbReference type="Pfam" id="PF00514">
    <property type="entry name" value="Arm"/>
    <property type="match status" value="4"/>
</dbReference>
<dbReference type="Pfam" id="PF16186">
    <property type="entry name" value="Arm_3"/>
    <property type="match status" value="1"/>
</dbReference>
<gene>
    <name evidence="8" type="ORF">CINCED_3A017690</name>
</gene>
<keyword evidence="3" id="KW-0677">Repeat</keyword>
<evidence type="ECO:0000259" key="7">
    <source>
        <dbReference type="PROSITE" id="PS51214"/>
    </source>
</evidence>
<evidence type="ECO:0000256" key="2">
    <source>
        <dbReference type="ARBA" id="ARBA00022448"/>
    </source>
</evidence>
<dbReference type="PROSITE" id="PS50176">
    <property type="entry name" value="ARM_REPEAT"/>
    <property type="match status" value="3"/>
</dbReference>
<dbReference type="InterPro" id="IPR002652">
    <property type="entry name" value="Importin-a_IBB"/>
</dbReference>
<feature type="domain" description="IBB" evidence="7">
    <location>
        <begin position="1"/>
        <end position="59"/>
    </location>
</feature>
<feature type="repeat" description="ARM" evidence="6">
    <location>
        <begin position="157"/>
        <end position="185"/>
    </location>
</feature>
<reference evidence="8 9" key="1">
    <citation type="submission" date="2019-08" db="EMBL/GenBank/DDBJ databases">
        <authorList>
            <person name="Alioto T."/>
            <person name="Alioto T."/>
            <person name="Gomez Garrido J."/>
        </authorList>
    </citation>
    <scope>NUCLEOTIDE SEQUENCE [LARGE SCALE GENOMIC DNA]</scope>
</reference>
<dbReference type="EMBL" id="CABPRJ010001444">
    <property type="protein sequence ID" value="VVC37270.1"/>
    <property type="molecule type" value="Genomic_DNA"/>
</dbReference>
<evidence type="ECO:0000256" key="3">
    <source>
        <dbReference type="ARBA" id="ARBA00022737"/>
    </source>
</evidence>
<evidence type="ECO:0000313" key="9">
    <source>
        <dbReference type="Proteomes" id="UP000325440"/>
    </source>
</evidence>
<dbReference type="GO" id="GO:0061608">
    <property type="term" value="F:nuclear import signal receptor activity"/>
    <property type="evidence" value="ECO:0007669"/>
    <property type="project" value="InterPro"/>
</dbReference>
<dbReference type="PANTHER" id="PTHR23316">
    <property type="entry name" value="IMPORTIN ALPHA"/>
    <property type="match status" value="1"/>
</dbReference>
<accession>A0A5E4MY51</accession>
<dbReference type="PROSITE" id="PS51214">
    <property type="entry name" value="IBB"/>
    <property type="match status" value="1"/>
</dbReference>
<dbReference type="PIRSF" id="PIRSF005673">
    <property type="entry name" value="Importin_alpha"/>
    <property type="match status" value="1"/>
</dbReference>
<dbReference type="InterPro" id="IPR016024">
    <property type="entry name" value="ARM-type_fold"/>
</dbReference>
<dbReference type="Gene3D" id="1.25.10.10">
    <property type="entry name" value="Leucine-rich Repeat Variant"/>
    <property type="match status" value="1"/>
</dbReference>
<keyword evidence="2 5" id="KW-0813">Transport</keyword>
<dbReference type="InterPro" id="IPR011989">
    <property type="entry name" value="ARM-like"/>
</dbReference>
<dbReference type="InterPro" id="IPR000225">
    <property type="entry name" value="Armadillo"/>
</dbReference>
<dbReference type="OrthoDB" id="29145at2759"/>
<feature type="repeat" description="ARM" evidence="6">
    <location>
        <begin position="368"/>
        <end position="395"/>
    </location>
</feature>
<evidence type="ECO:0000256" key="5">
    <source>
        <dbReference type="PIRNR" id="PIRNR005673"/>
    </source>
</evidence>
<name>A0A5E4MY51_9HEMI</name>
<dbReference type="Proteomes" id="UP000325440">
    <property type="component" value="Unassembled WGS sequence"/>
</dbReference>
<organism evidence="8 9">
    <name type="scientific">Cinara cedri</name>
    <dbReference type="NCBI Taxonomy" id="506608"/>
    <lineage>
        <taxon>Eukaryota</taxon>
        <taxon>Metazoa</taxon>
        <taxon>Ecdysozoa</taxon>
        <taxon>Arthropoda</taxon>
        <taxon>Hexapoda</taxon>
        <taxon>Insecta</taxon>
        <taxon>Pterygota</taxon>
        <taxon>Neoptera</taxon>
        <taxon>Paraneoptera</taxon>
        <taxon>Hemiptera</taxon>
        <taxon>Sternorrhyncha</taxon>
        <taxon>Aphidomorpha</taxon>
        <taxon>Aphidoidea</taxon>
        <taxon>Aphididae</taxon>
        <taxon>Lachninae</taxon>
        <taxon>Cinara</taxon>
    </lineage>
</organism>
<dbReference type="InterPro" id="IPR036975">
    <property type="entry name" value="Importin-a_IBB_sf"/>
</dbReference>